<evidence type="ECO:0000259" key="4">
    <source>
        <dbReference type="Pfam" id="PF00685"/>
    </source>
</evidence>
<protein>
    <recommendedName>
        <fullName evidence="3">Sulfotransferase</fullName>
        <ecNumber evidence="3">2.8.2.-</ecNumber>
    </recommendedName>
</protein>
<dbReference type="PANTHER" id="PTHR10605:SF72">
    <property type="entry name" value="HEPARAN SULFATE 3-O SULFOTRANSFERASE-B, ISOFORM A"/>
    <property type="match status" value="1"/>
</dbReference>
<accession>A0ABP0FY99</accession>
<dbReference type="Pfam" id="PF00685">
    <property type="entry name" value="Sulfotransfer_1"/>
    <property type="match status" value="1"/>
</dbReference>
<dbReference type="Gene3D" id="3.40.50.300">
    <property type="entry name" value="P-loop containing nucleotide triphosphate hydrolases"/>
    <property type="match status" value="1"/>
</dbReference>
<proteinExistence type="inferred from homology"/>
<evidence type="ECO:0000313" key="5">
    <source>
        <dbReference type="EMBL" id="CAK8684560.1"/>
    </source>
</evidence>
<dbReference type="InterPro" id="IPR000863">
    <property type="entry name" value="Sulfotransferase_dom"/>
</dbReference>
<sequence>MSISVFCGGARQVRMVACRWRKLRRIMFGFGLSALAVVILRMATETFDTSQASHQLQHDLEQKLRSPENSNSDSLRWREDLWEELIQSCQGKKKLRQLPKIIGVGVEKCGTHALVHYLYRHPLIRTTRPLELGMFNRAGGRASDFLHRVPEVEENAFTMEKTPAYFNFNRAVPANIKNLVPDAKLLLLLCDPVDRVLSDFFHEWVMFNITHRDRVQFKYKSVDQYVHDYLPRIQQAIGDFDQKNALLQEDRVFDLMRKDYLSHIITTGFYALHLQRWFKYFNETNLMVIDSERMLQDPGNVIEEVQEFLKLPKVLLKEDYVKKEDSGYFCYKNWKDENKLDCLPSAKRRTRNGNKSLPPDVTSKLQGLFLSHNEALFKMLGRKFKWK</sequence>
<dbReference type="PANTHER" id="PTHR10605">
    <property type="entry name" value="HEPARAN SULFATE SULFOTRANSFERASE"/>
    <property type="match status" value="1"/>
</dbReference>
<comment type="caution">
    <text evidence="5">The sequence shown here is derived from an EMBL/GenBank/DDBJ whole genome shotgun (WGS) entry which is preliminary data.</text>
</comment>
<dbReference type="InterPro" id="IPR037359">
    <property type="entry name" value="NST/OST"/>
</dbReference>
<feature type="domain" description="Sulfotransferase" evidence="4">
    <location>
        <begin position="99"/>
        <end position="312"/>
    </location>
</feature>
<comment type="similarity">
    <text evidence="3">Belongs to the sulfotransferase 1 family.</text>
</comment>
<evidence type="ECO:0000256" key="1">
    <source>
        <dbReference type="ARBA" id="ARBA00022679"/>
    </source>
</evidence>
<dbReference type="EMBL" id="CAWYQH010000097">
    <property type="protein sequence ID" value="CAK8684560.1"/>
    <property type="molecule type" value="Genomic_DNA"/>
</dbReference>
<evidence type="ECO:0000256" key="2">
    <source>
        <dbReference type="ARBA" id="ARBA00023180"/>
    </source>
</evidence>
<dbReference type="Proteomes" id="UP001642483">
    <property type="component" value="Unassembled WGS sequence"/>
</dbReference>
<dbReference type="InterPro" id="IPR027417">
    <property type="entry name" value="P-loop_NTPase"/>
</dbReference>
<gene>
    <name evidence="5" type="ORF">CVLEPA_LOCUS15535</name>
</gene>
<evidence type="ECO:0000256" key="3">
    <source>
        <dbReference type="RuleBase" id="RU361155"/>
    </source>
</evidence>
<keyword evidence="1 3" id="KW-0808">Transferase</keyword>
<name>A0ABP0FY99_CLALP</name>
<evidence type="ECO:0000313" key="6">
    <source>
        <dbReference type="Proteomes" id="UP001642483"/>
    </source>
</evidence>
<keyword evidence="2" id="KW-0325">Glycoprotein</keyword>
<reference evidence="5 6" key="1">
    <citation type="submission" date="2024-02" db="EMBL/GenBank/DDBJ databases">
        <authorList>
            <person name="Daric V."/>
            <person name="Darras S."/>
        </authorList>
    </citation>
    <scope>NUCLEOTIDE SEQUENCE [LARGE SCALE GENOMIC DNA]</scope>
</reference>
<dbReference type="EC" id="2.8.2.-" evidence="3"/>
<organism evidence="5 6">
    <name type="scientific">Clavelina lepadiformis</name>
    <name type="common">Light-bulb sea squirt</name>
    <name type="synonym">Ascidia lepadiformis</name>
    <dbReference type="NCBI Taxonomy" id="159417"/>
    <lineage>
        <taxon>Eukaryota</taxon>
        <taxon>Metazoa</taxon>
        <taxon>Chordata</taxon>
        <taxon>Tunicata</taxon>
        <taxon>Ascidiacea</taxon>
        <taxon>Aplousobranchia</taxon>
        <taxon>Clavelinidae</taxon>
        <taxon>Clavelina</taxon>
    </lineage>
</organism>
<dbReference type="SUPFAM" id="SSF52540">
    <property type="entry name" value="P-loop containing nucleoside triphosphate hydrolases"/>
    <property type="match status" value="1"/>
</dbReference>
<keyword evidence="6" id="KW-1185">Reference proteome</keyword>